<comment type="caution">
    <text evidence="2">The sequence shown here is derived from an EMBL/GenBank/DDBJ whole genome shotgun (WGS) entry which is preliminary data.</text>
</comment>
<dbReference type="Proteomes" id="UP000050525">
    <property type="component" value="Unassembled WGS sequence"/>
</dbReference>
<reference evidence="2 3" key="1">
    <citation type="journal article" date="2012" name="Genome Biol.">
        <title>Sequencing three crocodilian genomes to illuminate the evolution of archosaurs and amniotes.</title>
        <authorList>
            <person name="St John J.A."/>
            <person name="Braun E.L."/>
            <person name="Isberg S.R."/>
            <person name="Miles L.G."/>
            <person name="Chong A.Y."/>
            <person name="Gongora J."/>
            <person name="Dalzell P."/>
            <person name="Moran C."/>
            <person name="Bed'hom B."/>
            <person name="Abzhanov A."/>
            <person name="Burgess S.C."/>
            <person name="Cooksey A.M."/>
            <person name="Castoe T.A."/>
            <person name="Crawford N.G."/>
            <person name="Densmore L.D."/>
            <person name="Drew J.C."/>
            <person name="Edwards S.V."/>
            <person name="Faircloth B.C."/>
            <person name="Fujita M.K."/>
            <person name="Greenwold M.J."/>
            <person name="Hoffmann F.G."/>
            <person name="Howard J.M."/>
            <person name="Iguchi T."/>
            <person name="Janes D.E."/>
            <person name="Khan S.Y."/>
            <person name="Kohno S."/>
            <person name="de Koning A.J."/>
            <person name="Lance S.L."/>
            <person name="McCarthy F.M."/>
            <person name="McCormack J.E."/>
            <person name="Merchant M.E."/>
            <person name="Peterson D.G."/>
            <person name="Pollock D.D."/>
            <person name="Pourmand N."/>
            <person name="Raney B.J."/>
            <person name="Roessler K.A."/>
            <person name="Sanford J.R."/>
            <person name="Sawyer R.H."/>
            <person name="Schmidt C.J."/>
            <person name="Triplett E.W."/>
            <person name="Tuberville T.D."/>
            <person name="Venegas-Anaya M."/>
            <person name="Howard J.T."/>
            <person name="Jarvis E.D."/>
            <person name="Guillette L.J.Jr."/>
            <person name="Glenn T.C."/>
            <person name="Green R.E."/>
            <person name="Ray D.A."/>
        </authorList>
    </citation>
    <scope>NUCLEOTIDE SEQUENCE [LARGE SCALE GENOMIC DNA]</scope>
    <source>
        <strain evidence="2">KSC_2009_1</strain>
    </source>
</reference>
<proteinExistence type="predicted"/>
<accession>A0A151MGZ6</accession>
<dbReference type="AlphaFoldDB" id="A0A151MGZ6"/>
<dbReference type="EMBL" id="AKHW03006178">
    <property type="protein sequence ID" value="KYO23763.1"/>
    <property type="molecule type" value="Genomic_DNA"/>
</dbReference>
<organism evidence="2 3">
    <name type="scientific">Alligator mississippiensis</name>
    <name type="common">American alligator</name>
    <dbReference type="NCBI Taxonomy" id="8496"/>
    <lineage>
        <taxon>Eukaryota</taxon>
        <taxon>Metazoa</taxon>
        <taxon>Chordata</taxon>
        <taxon>Craniata</taxon>
        <taxon>Vertebrata</taxon>
        <taxon>Euteleostomi</taxon>
        <taxon>Archelosauria</taxon>
        <taxon>Archosauria</taxon>
        <taxon>Crocodylia</taxon>
        <taxon>Alligatoridae</taxon>
        <taxon>Alligatorinae</taxon>
        <taxon>Alligator</taxon>
    </lineage>
</organism>
<evidence type="ECO:0000256" key="1">
    <source>
        <dbReference type="SAM" id="MobiDB-lite"/>
    </source>
</evidence>
<keyword evidence="3" id="KW-1185">Reference proteome</keyword>
<evidence type="ECO:0000313" key="2">
    <source>
        <dbReference type="EMBL" id="KYO23763.1"/>
    </source>
</evidence>
<gene>
    <name evidence="2" type="ORF">Y1Q_0002374</name>
</gene>
<protein>
    <submittedName>
        <fullName evidence="2">Uncharacterized protein</fullName>
    </submittedName>
</protein>
<evidence type="ECO:0000313" key="3">
    <source>
        <dbReference type="Proteomes" id="UP000050525"/>
    </source>
</evidence>
<sequence length="109" mass="12228">MARKQLDIDETIPEDKFLNDAFTIYCSFRPETLSPHCGSQEYFKRLQASGRKMHEIMGFVLQAGSDPACKGLLGTWPARSQAGLWKQLPQPDEGSNKATTIIPETRKIS</sequence>
<feature type="region of interest" description="Disordered" evidence="1">
    <location>
        <begin position="86"/>
        <end position="109"/>
    </location>
</feature>
<name>A0A151MGZ6_ALLMI</name>